<feature type="transmembrane region" description="Helical" evidence="6">
    <location>
        <begin position="39"/>
        <end position="60"/>
    </location>
</feature>
<dbReference type="KEGG" id="gbn:GEOBRER4_28910"/>
<feature type="transmembrane region" description="Helical" evidence="6">
    <location>
        <begin position="66"/>
        <end position="89"/>
    </location>
</feature>
<gene>
    <name evidence="7" type="ORF">GEOBRER4_n3013</name>
</gene>
<feature type="transmembrane region" description="Helical" evidence="6">
    <location>
        <begin position="110"/>
        <end position="131"/>
    </location>
</feature>
<name>A0A6S6M9E8_9BACT</name>
<feature type="transmembrane region" description="Helical" evidence="6">
    <location>
        <begin position="137"/>
        <end position="163"/>
    </location>
</feature>
<proteinExistence type="predicted"/>
<comment type="subcellular location">
    <subcellularLocation>
        <location evidence="1">Cell membrane</location>
        <topology evidence="1">Multi-pass membrane protein</topology>
    </subcellularLocation>
</comment>
<protein>
    <submittedName>
        <fullName evidence="7">Transporter, LysE family</fullName>
    </submittedName>
</protein>
<organism evidence="7 8">
    <name type="scientific">Citrifermentans bremense</name>
    <dbReference type="NCBI Taxonomy" id="60035"/>
    <lineage>
        <taxon>Bacteria</taxon>
        <taxon>Pseudomonadati</taxon>
        <taxon>Thermodesulfobacteriota</taxon>
        <taxon>Desulfuromonadia</taxon>
        <taxon>Geobacterales</taxon>
        <taxon>Geobacteraceae</taxon>
        <taxon>Citrifermentans</taxon>
    </lineage>
</organism>
<dbReference type="RefSeq" id="WP_185242934.1">
    <property type="nucleotide sequence ID" value="NZ_AP023213.1"/>
</dbReference>
<evidence type="ECO:0000256" key="3">
    <source>
        <dbReference type="ARBA" id="ARBA00022692"/>
    </source>
</evidence>
<evidence type="ECO:0000313" key="7">
    <source>
        <dbReference type="EMBL" id="BCG48141.1"/>
    </source>
</evidence>
<evidence type="ECO:0000256" key="6">
    <source>
        <dbReference type="SAM" id="Phobius"/>
    </source>
</evidence>
<feature type="transmembrane region" description="Helical" evidence="6">
    <location>
        <begin position="6"/>
        <end position="27"/>
    </location>
</feature>
<reference evidence="7 8" key="1">
    <citation type="submission" date="2020-06" db="EMBL/GenBank/DDBJ databases">
        <title>Interaction of electrochemicaly active bacteria, Geobacter bremensis R4 on different carbon anode.</title>
        <authorList>
            <person name="Meng L."/>
            <person name="Yoshida N."/>
        </authorList>
    </citation>
    <scope>NUCLEOTIDE SEQUENCE [LARGE SCALE GENOMIC DNA]</scope>
    <source>
        <strain evidence="7 8">R4</strain>
    </source>
</reference>
<accession>A0A6S6M9E8</accession>
<sequence>MFDFITAGLVLGLSAGFSPGPLLMLVISETLHHGTRSGVRVALSPVITDLPIVLATLLLLVKVSGYHGVLGGISLAGGLFVLATGWESLRTRPVQLDLPKEPPKSLRKGVLTNFLSPHPYLFWITVGAPLLTKSLNIGWIAFFAFVGSFYLSLVGAKIVLAVAVGRSKAFLSGRLYLWIMRILGGLLVLFALLLFKEGVELLGLFRG</sequence>
<dbReference type="Pfam" id="PF01810">
    <property type="entry name" value="LysE"/>
    <property type="match status" value="1"/>
</dbReference>
<dbReference type="PANTHER" id="PTHR38825:SF2">
    <property type="entry name" value="LYSINE TRANSPORTER LYSE"/>
    <property type="match status" value="1"/>
</dbReference>
<evidence type="ECO:0000256" key="4">
    <source>
        <dbReference type="ARBA" id="ARBA00022989"/>
    </source>
</evidence>
<keyword evidence="3 6" id="KW-0812">Transmembrane</keyword>
<evidence type="ECO:0000256" key="1">
    <source>
        <dbReference type="ARBA" id="ARBA00004651"/>
    </source>
</evidence>
<dbReference type="Proteomes" id="UP000515472">
    <property type="component" value="Chromosome"/>
</dbReference>
<dbReference type="GO" id="GO:0005886">
    <property type="term" value="C:plasma membrane"/>
    <property type="evidence" value="ECO:0007669"/>
    <property type="project" value="UniProtKB-SubCell"/>
</dbReference>
<dbReference type="AlphaFoldDB" id="A0A6S6M9E8"/>
<keyword evidence="2" id="KW-1003">Cell membrane</keyword>
<evidence type="ECO:0000256" key="5">
    <source>
        <dbReference type="ARBA" id="ARBA00023136"/>
    </source>
</evidence>
<feature type="transmembrane region" description="Helical" evidence="6">
    <location>
        <begin position="175"/>
        <end position="195"/>
    </location>
</feature>
<evidence type="ECO:0000256" key="2">
    <source>
        <dbReference type="ARBA" id="ARBA00022475"/>
    </source>
</evidence>
<dbReference type="InterPro" id="IPR001123">
    <property type="entry name" value="LeuE-type"/>
</dbReference>
<keyword evidence="8" id="KW-1185">Reference proteome</keyword>
<dbReference type="EMBL" id="AP023213">
    <property type="protein sequence ID" value="BCG48141.1"/>
    <property type="molecule type" value="Genomic_DNA"/>
</dbReference>
<keyword evidence="4 6" id="KW-1133">Transmembrane helix</keyword>
<dbReference type="GO" id="GO:0006865">
    <property type="term" value="P:amino acid transport"/>
    <property type="evidence" value="ECO:0007669"/>
    <property type="project" value="InterPro"/>
</dbReference>
<keyword evidence="5 6" id="KW-0472">Membrane</keyword>
<dbReference type="PANTHER" id="PTHR38825">
    <property type="entry name" value="LYSINE EXPORTER PROTEIN (LYSE/YGGA)"/>
    <property type="match status" value="1"/>
</dbReference>
<evidence type="ECO:0000313" key="8">
    <source>
        <dbReference type="Proteomes" id="UP000515472"/>
    </source>
</evidence>